<dbReference type="RefSeq" id="WP_079688950.1">
    <property type="nucleotide sequence ID" value="NZ_FUZU01000003.1"/>
</dbReference>
<keyword evidence="2" id="KW-1185">Reference proteome</keyword>
<reference evidence="1 2" key="1">
    <citation type="submission" date="2017-02" db="EMBL/GenBank/DDBJ databases">
        <authorList>
            <person name="Peterson S.W."/>
        </authorList>
    </citation>
    <scope>NUCLEOTIDE SEQUENCE [LARGE SCALE GENOMIC DNA]</scope>
    <source>
        <strain evidence="1 2">DSM 25262</strain>
    </source>
</reference>
<gene>
    <name evidence="1" type="ORF">SAMN05660236_4421</name>
</gene>
<dbReference type="AlphaFoldDB" id="A0A1T5M5K6"/>
<sequence>MIGTFKSFVQDIPSFGNLYHDVVTEQHKQCYFYNRMHDFSRAGEQNRKNFLPLNQANLNLGRFCKRTVDTLKDSCDDQQVVSELSLLVKQWQDYYNEGGTFDTYRYAASIFERLRAIGYPVYERLKAERELLVSFLQVPFVTKAFFQINILVAETDLYSFFQHHFTSALQRPSLHYYIKEMTVNSSFLIVTHQDRRDKYAILKFILLPGIINSVKNPVIHELIESLIAPFSTEDIPSTMHPYSARHTGNVFVSQGSTNYKKFLDLLGLIDAVYHPEENFAYLKN</sequence>
<evidence type="ECO:0000313" key="2">
    <source>
        <dbReference type="Proteomes" id="UP000190961"/>
    </source>
</evidence>
<protein>
    <submittedName>
        <fullName evidence="1">Uncharacterized protein</fullName>
    </submittedName>
</protein>
<name>A0A1T5M5K6_9BACT</name>
<dbReference type="OrthoDB" id="1492349at2"/>
<dbReference type="STRING" id="688867.SAMN05660236_4421"/>
<evidence type="ECO:0000313" key="1">
    <source>
        <dbReference type="EMBL" id="SKC83324.1"/>
    </source>
</evidence>
<organism evidence="1 2">
    <name type="scientific">Ohtaekwangia koreensis</name>
    <dbReference type="NCBI Taxonomy" id="688867"/>
    <lineage>
        <taxon>Bacteria</taxon>
        <taxon>Pseudomonadati</taxon>
        <taxon>Bacteroidota</taxon>
        <taxon>Cytophagia</taxon>
        <taxon>Cytophagales</taxon>
        <taxon>Fulvivirgaceae</taxon>
        <taxon>Ohtaekwangia</taxon>
    </lineage>
</organism>
<dbReference type="EMBL" id="FUZU01000003">
    <property type="protein sequence ID" value="SKC83324.1"/>
    <property type="molecule type" value="Genomic_DNA"/>
</dbReference>
<dbReference type="Proteomes" id="UP000190961">
    <property type="component" value="Unassembled WGS sequence"/>
</dbReference>
<accession>A0A1T5M5K6</accession>
<proteinExistence type="predicted"/>